<gene>
    <name evidence="1 3" type="primary">Ogg1</name>
    <name evidence="1" type="ORF">rCG_56185</name>
</gene>
<dbReference type="EMBL" id="CH473957">
    <property type="protein sequence ID" value="EDL91521.1"/>
    <property type="molecule type" value="Genomic_DNA"/>
</dbReference>
<reference evidence="2" key="1">
    <citation type="submission" date="2005-09" db="EMBL/GenBank/DDBJ databases">
        <authorList>
            <person name="Mural R.J."/>
            <person name="Li P.W."/>
            <person name="Adams M.D."/>
            <person name="Amanatides P.G."/>
            <person name="Baden-Tillson H."/>
            <person name="Barnstead M."/>
            <person name="Chin S.H."/>
            <person name="Dew I."/>
            <person name="Evans C.A."/>
            <person name="Ferriera S."/>
            <person name="Flanigan M."/>
            <person name="Fosler C."/>
            <person name="Glodek A."/>
            <person name="Gu Z."/>
            <person name="Holt R.A."/>
            <person name="Jennings D."/>
            <person name="Kraft C.L."/>
            <person name="Lu F."/>
            <person name="Nguyen T."/>
            <person name="Nusskern D.R."/>
            <person name="Pfannkoch C.M."/>
            <person name="Sitter C."/>
            <person name="Sutton G.G."/>
            <person name="Venter J.C."/>
            <person name="Wang Z."/>
            <person name="Woodage T."/>
            <person name="Zheng X.H."/>
            <person name="Zhong F."/>
        </authorList>
    </citation>
    <scope>NUCLEOTIDE SEQUENCE [LARGE SCALE GENOMIC DNA]</scope>
    <source>
        <strain>BN</strain>
        <strain evidence="2">Sprague-Dawley</strain>
    </source>
</reference>
<proteinExistence type="predicted"/>
<dbReference type="AlphaFoldDB" id="A6IBQ4"/>
<dbReference type="Proteomes" id="UP000234681">
    <property type="component" value="Chromosome 4"/>
</dbReference>
<evidence type="ECO:0000313" key="3">
    <source>
        <dbReference type="RGD" id="621168"/>
    </source>
</evidence>
<name>A6IBQ4_RAT</name>
<evidence type="ECO:0000313" key="2">
    <source>
        <dbReference type="Proteomes" id="UP000234681"/>
    </source>
</evidence>
<dbReference type="RGD" id="621168">
    <property type="gene designation" value="Ogg1"/>
</dbReference>
<organism evidence="1 2">
    <name type="scientific">Rattus norvegicus</name>
    <name type="common">Rat</name>
    <dbReference type="NCBI Taxonomy" id="10116"/>
    <lineage>
        <taxon>Eukaryota</taxon>
        <taxon>Metazoa</taxon>
        <taxon>Chordata</taxon>
        <taxon>Craniata</taxon>
        <taxon>Vertebrata</taxon>
        <taxon>Euteleostomi</taxon>
        <taxon>Mammalia</taxon>
        <taxon>Eutheria</taxon>
        <taxon>Euarchontoglires</taxon>
        <taxon>Glires</taxon>
        <taxon>Rodentia</taxon>
        <taxon>Myomorpha</taxon>
        <taxon>Muroidea</taxon>
        <taxon>Muridae</taxon>
        <taxon>Murinae</taxon>
        <taxon>Rattus</taxon>
    </lineage>
</organism>
<protein>
    <submittedName>
        <fullName evidence="1">8-oxoguanine DNA-glycosylase 1, isoform CRA_b</fullName>
    </submittedName>
</protein>
<sequence length="110" mass="12195">MCGRLPIVTTAGSLRHRRLRARALWPTKNWETFSGICGDLMLAGPKQCCSVLTFVNKTCLGSHQQSAKRDLRRQKASLTMSCASASRVRRLQAYISYGPLHTRTASTVSL</sequence>
<accession>A6IBQ4</accession>
<evidence type="ECO:0000313" key="1">
    <source>
        <dbReference type="EMBL" id="EDL91521.1"/>
    </source>
</evidence>